<accession>A0A0P1A4X3</accession>
<organism evidence="1 2">
    <name type="scientific">Plasmopara halstedii</name>
    <name type="common">Downy mildew of sunflower</name>
    <dbReference type="NCBI Taxonomy" id="4781"/>
    <lineage>
        <taxon>Eukaryota</taxon>
        <taxon>Sar</taxon>
        <taxon>Stramenopiles</taxon>
        <taxon>Oomycota</taxon>
        <taxon>Peronosporomycetes</taxon>
        <taxon>Peronosporales</taxon>
        <taxon>Peronosporaceae</taxon>
        <taxon>Plasmopara</taxon>
    </lineage>
</organism>
<keyword evidence="2" id="KW-1185">Reference proteome</keyword>
<dbReference type="GeneID" id="36406516"/>
<protein>
    <submittedName>
        <fullName evidence="1">Uncharacterized protein</fullName>
    </submittedName>
</protein>
<dbReference type="RefSeq" id="XP_024571959.1">
    <property type="nucleotide sequence ID" value="XM_024725870.1"/>
</dbReference>
<dbReference type="EMBL" id="CCYD01000053">
    <property type="protein sequence ID" value="CEG35590.1"/>
    <property type="molecule type" value="Genomic_DNA"/>
</dbReference>
<sequence>MTRTHFQAFDRAPLVPLPDTLAVAHSAAAILGTEPDTIYIPSRDTQDISLSLTPSRACGLPTAAASRIPLQH</sequence>
<dbReference type="Proteomes" id="UP000054928">
    <property type="component" value="Unassembled WGS sequence"/>
</dbReference>
<reference evidence="2" key="1">
    <citation type="submission" date="2014-09" db="EMBL/GenBank/DDBJ databases">
        <authorList>
            <person name="Sharma Rahul"/>
            <person name="Thines Marco"/>
        </authorList>
    </citation>
    <scope>NUCLEOTIDE SEQUENCE [LARGE SCALE GENOMIC DNA]</scope>
</reference>
<evidence type="ECO:0000313" key="1">
    <source>
        <dbReference type="EMBL" id="CEG35590.1"/>
    </source>
</evidence>
<evidence type="ECO:0000313" key="2">
    <source>
        <dbReference type="Proteomes" id="UP000054928"/>
    </source>
</evidence>
<proteinExistence type="predicted"/>
<dbReference type="AlphaFoldDB" id="A0A0P1A4X3"/>
<name>A0A0P1A4X3_PLAHL</name>